<dbReference type="Proteomes" id="UP001055712">
    <property type="component" value="Unassembled WGS sequence"/>
</dbReference>
<dbReference type="EMBL" id="SIDB01000003">
    <property type="protein sequence ID" value="KAI3434543.1"/>
    <property type="molecule type" value="Genomic_DNA"/>
</dbReference>
<accession>A0A9D4YZ98</accession>
<evidence type="ECO:0000256" key="1">
    <source>
        <dbReference type="SAM" id="MobiDB-lite"/>
    </source>
</evidence>
<keyword evidence="3" id="KW-1185">Reference proteome</keyword>
<dbReference type="OrthoDB" id="521388at2759"/>
<reference evidence="2" key="2">
    <citation type="submission" date="2020-11" db="EMBL/GenBank/DDBJ databases">
        <authorList>
            <person name="Cecchin M."/>
            <person name="Marcolungo L."/>
            <person name="Rossato M."/>
            <person name="Girolomoni L."/>
            <person name="Cosentino E."/>
            <person name="Cuine S."/>
            <person name="Li-Beisson Y."/>
            <person name="Delledonne M."/>
            <person name="Ballottari M."/>
        </authorList>
    </citation>
    <scope>NUCLEOTIDE SEQUENCE</scope>
    <source>
        <strain evidence="2">211/11P</strain>
        <tissue evidence="2">Whole cell</tissue>
    </source>
</reference>
<dbReference type="AlphaFoldDB" id="A0A9D4YZ98"/>
<evidence type="ECO:0000313" key="3">
    <source>
        <dbReference type="Proteomes" id="UP001055712"/>
    </source>
</evidence>
<gene>
    <name evidence="2" type="ORF">D9Q98_002616</name>
</gene>
<reference evidence="2" key="1">
    <citation type="journal article" date="2019" name="Plant J.">
        <title>Chlorella vulgaris genome assembly and annotation reveals the molecular basis for metabolic acclimation to high light conditions.</title>
        <authorList>
            <person name="Cecchin M."/>
            <person name="Marcolungo L."/>
            <person name="Rossato M."/>
            <person name="Girolomoni L."/>
            <person name="Cosentino E."/>
            <person name="Cuine S."/>
            <person name="Li-Beisson Y."/>
            <person name="Delledonne M."/>
            <person name="Ballottari M."/>
        </authorList>
    </citation>
    <scope>NUCLEOTIDE SEQUENCE</scope>
    <source>
        <strain evidence="2">211/11P</strain>
    </source>
</reference>
<name>A0A9D4YZ98_CHLVU</name>
<feature type="region of interest" description="Disordered" evidence="1">
    <location>
        <begin position="138"/>
        <end position="195"/>
    </location>
</feature>
<comment type="caution">
    <text evidence="2">The sequence shown here is derived from an EMBL/GenBank/DDBJ whole genome shotgun (WGS) entry which is preliminary data.</text>
</comment>
<organism evidence="2 3">
    <name type="scientific">Chlorella vulgaris</name>
    <name type="common">Green alga</name>
    <dbReference type="NCBI Taxonomy" id="3077"/>
    <lineage>
        <taxon>Eukaryota</taxon>
        <taxon>Viridiplantae</taxon>
        <taxon>Chlorophyta</taxon>
        <taxon>core chlorophytes</taxon>
        <taxon>Trebouxiophyceae</taxon>
        <taxon>Chlorellales</taxon>
        <taxon>Chlorellaceae</taxon>
        <taxon>Chlorella clade</taxon>
        <taxon>Chlorella</taxon>
    </lineage>
</organism>
<sequence length="195" mass="21251">MAAHSFSRTAQAAPGPPQSCLMASGQLDRETPTETTTCKGAIACLQLAERLRRCLFVGKRYAGEAFDLYFSEQAEDGTCNYWGLALQYRVPRLKQHWKLGQKERSVFKVQRAVTLHGQVAALFTGYRFYCASAGELPPPGSLSPQPDSEEAEELEMAVEEDEELAEGEEDEELAAGEGAEPGGNGWLGVDTGRMA</sequence>
<protein>
    <submittedName>
        <fullName evidence="2">Uncharacterized protein</fullName>
    </submittedName>
</protein>
<feature type="compositionally biased region" description="Acidic residues" evidence="1">
    <location>
        <begin position="147"/>
        <end position="174"/>
    </location>
</feature>
<proteinExistence type="predicted"/>
<evidence type="ECO:0000313" key="2">
    <source>
        <dbReference type="EMBL" id="KAI3434543.1"/>
    </source>
</evidence>